<feature type="compositionally biased region" description="Gly residues" evidence="5">
    <location>
        <begin position="316"/>
        <end position="345"/>
    </location>
</feature>
<dbReference type="EMBL" id="CM008971">
    <property type="protein sequence ID" value="PNW77039.1"/>
    <property type="molecule type" value="Genomic_DNA"/>
</dbReference>
<dbReference type="AlphaFoldDB" id="A0A2K3D929"/>
<dbReference type="InParanoid" id="A0A2K3D929"/>
<evidence type="ECO:0000256" key="5">
    <source>
        <dbReference type="SAM" id="MobiDB-lite"/>
    </source>
</evidence>
<keyword evidence="2" id="KW-0804">Transcription</keyword>
<dbReference type="GO" id="GO:0003899">
    <property type="term" value="F:DNA-directed RNA polymerase activity"/>
    <property type="evidence" value="ECO:0007669"/>
    <property type="project" value="InterPro"/>
</dbReference>
<dbReference type="Gene3D" id="2.170.120.12">
    <property type="entry name" value="DNA-directed RNA polymerase, insert domain"/>
    <property type="match status" value="1"/>
</dbReference>
<keyword evidence="8" id="KW-1185">Reference proteome</keyword>
<dbReference type="Proteomes" id="UP000006906">
    <property type="component" value="Chromosome 10"/>
</dbReference>
<keyword evidence="1" id="KW-0240">DNA-directed RNA polymerase</keyword>
<dbReference type="HAMAP" id="MF_00320">
    <property type="entry name" value="RNApol_arch_Rpo3"/>
    <property type="match status" value="1"/>
</dbReference>
<organism evidence="7 8">
    <name type="scientific">Chlamydomonas reinhardtii</name>
    <name type="common">Chlamydomonas smithii</name>
    <dbReference type="NCBI Taxonomy" id="3055"/>
    <lineage>
        <taxon>Eukaryota</taxon>
        <taxon>Viridiplantae</taxon>
        <taxon>Chlorophyta</taxon>
        <taxon>core chlorophytes</taxon>
        <taxon>Chlorophyceae</taxon>
        <taxon>CS clade</taxon>
        <taxon>Chlamydomonadales</taxon>
        <taxon>Chlamydomonadaceae</taxon>
        <taxon>Chlamydomonas</taxon>
    </lineage>
</organism>
<dbReference type="FunCoup" id="A0A2K3D929">
    <property type="interactions" value="2181"/>
</dbReference>
<dbReference type="PANTHER" id="PTHR11800">
    <property type="entry name" value="DNA-DIRECTED RNA POLYMERASE"/>
    <property type="match status" value="1"/>
</dbReference>
<dbReference type="NCBIfam" id="NF001988">
    <property type="entry name" value="PRK00783.1"/>
    <property type="match status" value="1"/>
</dbReference>
<dbReference type="RefSeq" id="XP_001702786.2">
    <property type="nucleotide sequence ID" value="XM_001702734.2"/>
</dbReference>
<dbReference type="Pfam" id="PF01193">
    <property type="entry name" value="RNA_pol_L"/>
    <property type="match status" value="1"/>
</dbReference>
<dbReference type="KEGG" id="cre:CHLRE_10g419750v5"/>
<accession>A0A2K3D929</accession>
<dbReference type="InterPro" id="IPR050518">
    <property type="entry name" value="Rpo3/RPB3_RNA_Pol_subunit"/>
</dbReference>
<evidence type="ECO:0000259" key="6">
    <source>
        <dbReference type="SMART" id="SM00662"/>
    </source>
</evidence>
<dbReference type="InterPro" id="IPR001514">
    <property type="entry name" value="DNA-dir_RNA_pol_30-40kDasu_CS"/>
</dbReference>
<dbReference type="Gramene" id="PNW77039">
    <property type="protein sequence ID" value="PNW77039"/>
    <property type="gene ID" value="CHLRE_10g419750v5"/>
</dbReference>
<dbReference type="InterPro" id="IPR011263">
    <property type="entry name" value="DNA-dir_RNA_pol_RpoA/D/Rpb3"/>
</dbReference>
<dbReference type="PaxDb" id="3055-EDP06565"/>
<dbReference type="GO" id="GO:0005665">
    <property type="term" value="C:RNA polymerase II, core complex"/>
    <property type="evidence" value="ECO:0000318"/>
    <property type="project" value="GO_Central"/>
</dbReference>
<dbReference type="Gene3D" id="3.30.1360.10">
    <property type="entry name" value="RNA polymerase, RBP11-like subunit"/>
    <property type="match status" value="1"/>
</dbReference>
<sequence length="372" mass="40605">MAYARTRDNSRKPTISVRTLEPDYMVFELKNTDPSSANALRRAMVAEVPTIAIDLVEMENNTTVLNDEFLAHRLGLIPLVSRNAVYWKRPFEWSGDNDIIETAFSLDVMCEQEGVMDVTSNDLVPLEPDAGVVPVNYHSATEKPIVICKLRRGQHLKLVARARKGIGKDHAKFIPVATAVFQYKAQITLSASAMADMTDDEKQAFVHSDPSKTFKFNPITRMIEVENEESYMYDEECVVKARELGRPDLVTIRQVQDHFIFRVEGTGVLEVKSIVRQGIEILHKKCVDLETLAREAVAIAKGQPLPERAPAAGSDMGPGGGHMDQMGGGQDMGPGGHMGMGGGDMGPGGHMGGMYGGPPGPYGGGPGMGMYR</sequence>
<dbReference type="OrthoDB" id="270173at2759"/>
<feature type="region of interest" description="Disordered" evidence="5">
    <location>
        <begin position="304"/>
        <end position="345"/>
    </location>
</feature>
<dbReference type="InterPro" id="IPR036603">
    <property type="entry name" value="RBP11-like"/>
</dbReference>
<dbReference type="SUPFAM" id="SSF56553">
    <property type="entry name" value="Insert subdomain of RNA polymerase alpha subunit"/>
    <property type="match status" value="1"/>
</dbReference>
<name>A0A2K3D929_CHLRE</name>
<dbReference type="GO" id="GO:0003677">
    <property type="term" value="F:DNA binding"/>
    <property type="evidence" value="ECO:0007669"/>
    <property type="project" value="InterPro"/>
</dbReference>
<gene>
    <name evidence="7" type="ORF">CHLRE_10g419750v5</name>
</gene>
<protein>
    <recommendedName>
        <fullName evidence="4">Plastid-encoded RNA polymerase subunit alpha</fullName>
    </recommendedName>
</protein>
<dbReference type="InterPro" id="IPR022842">
    <property type="entry name" value="RNAP_Rpo3/Rpb3/RPAC1"/>
</dbReference>
<feature type="domain" description="DNA-directed RNA polymerase RpoA/D/Rpb3-type" evidence="6">
    <location>
        <begin position="24"/>
        <end position="292"/>
    </location>
</feature>
<dbReference type="InterPro" id="IPR036643">
    <property type="entry name" value="RNApol_insert_sf"/>
</dbReference>
<evidence type="ECO:0000313" key="7">
    <source>
        <dbReference type="EMBL" id="PNW77039.1"/>
    </source>
</evidence>
<dbReference type="InterPro" id="IPR011262">
    <property type="entry name" value="DNA-dir_RNA_pol_insert"/>
</dbReference>
<evidence type="ECO:0000256" key="3">
    <source>
        <dbReference type="ARBA" id="ARBA00025804"/>
    </source>
</evidence>
<proteinExistence type="inferred from homology"/>
<evidence type="ECO:0000256" key="4">
    <source>
        <dbReference type="ARBA" id="ARBA00031776"/>
    </source>
</evidence>
<reference evidence="7 8" key="1">
    <citation type="journal article" date="2007" name="Science">
        <title>The Chlamydomonas genome reveals the evolution of key animal and plant functions.</title>
        <authorList>
            <person name="Merchant S.S."/>
            <person name="Prochnik S.E."/>
            <person name="Vallon O."/>
            <person name="Harris E.H."/>
            <person name="Karpowicz S.J."/>
            <person name="Witman G.B."/>
            <person name="Terry A."/>
            <person name="Salamov A."/>
            <person name="Fritz-Laylin L.K."/>
            <person name="Marechal-Drouard L."/>
            <person name="Marshall W.F."/>
            <person name="Qu L.H."/>
            <person name="Nelson D.R."/>
            <person name="Sanderfoot A.A."/>
            <person name="Spalding M.H."/>
            <person name="Kapitonov V.V."/>
            <person name="Ren Q."/>
            <person name="Ferris P."/>
            <person name="Lindquist E."/>
            <person name="Shapiro H."/>
            <person name="Lucas S.M."/>
            <person name="Grimwood J."/>
            <person name="Schmutz J."/>
            <person name="Cardol P."/>
            <person name="Cerutti H."/>
            <person name="Chanfreau G."/>
            <person name="Chen C.L."/>
            <person name="Cognat V."/>
            <person name="Croft M.T."/>
            <person name="Dent R."/>
            <person name="Dutcher S."/>
            <person name="Fernandez E."/>
            <person name="Fukuzawa H."/>
            <person name="Gonzalez-Ballester D."/>
            <person name="Gonzalez-Halphen D."/>
            <person name="Hallmann A."/>
            <person name="Hanikenne M."/>
            <person name="Hippler M."/>
            <person name="Inwood W."/>
            <person name="Jabbari K."/>
            <person name="Kalanon M."/>
            <person name="Kuras R."/>
            <person name="Lefebvre P.A."/>
            <person name="Lemaire S.D."/>
            <person name="Lobanov A.V."/>
            <person name="Lohr M."/>
            <person name="Manuell A."/>
            <person name="Meier I."/>
            <person name="Mets L."/>
            <person name="Mittag M."/>
            <person name="Mittelmeier T."/>
            <person name="Moroney J.V."/>
            <person name="Moseley J."/>
            <person name="Napoli C."/>
            <person name="Nedelcu A.M."/>
            <person name="Niyogi K."/>
            <person name="Novoselov S.V."/>
            <person name="Paulsen I.T."/>
            <person name="Pazour G."/>
            <person name="Purton S."/>
            <person name="Ral J.P."/>
            <person name="Riano-Pachon D.M."/>
            <person name="Riekhof W."/>
            <person name="Rymarquis L."/>
            <person name="Schroda M."/>
            <person name="Stern D."/>
            <person name="Umen J."/>
            <person name="Willows R."/>
            <person name="Wilson N."/>
            <person name="Zimmer S.L."/>
            <person name="Allmer J."/>
            <person name="Balk J."/>
            <person name="Bisova K."/>
            <person name="Chen C.J."/>
            <person name="Elias M."/>
            <person name="Gendler K."/>
            <person name="Hauser C."/>
            <person name="Lamb M.R."/>
            <person name="Ledford H."/>
            <person name="Long J.C."/>
            <person name="Minagawa J."/>
            <person name="Page M.D."/>
            <person name="Pan J."/>
            <person name="Pootakham W."/>
            <person name="Roje S."/>
            <person name="Rose A."/>
            <person name="Stahlberg E."/>
            <person name="Terauchi A.M."/>
            <person name="Yang P."/>
            <person name="Ball S."/>
            <person name="Bowler C."/>
            <person name="Dieckmann C.L."/>
            <person name="Gladyshev V.N."/>
            <person name="Green P."/>
            <person name="Jorgensen R."/>
            <person name="Mayfield S."/>
            <person name="Mueller-Roeber B."/>
            <person name="Rajamani S."/>
            <person name="Sayre R.T."/>
            <person name="Brokstein P."/>
            <person name="Dubchak I."/>
            <person name="Goodstein D."/>
            <person name="Hornick L."/>
            <person name="Huang Y.W."/>
            <person name="Jhaveri J."/>
            <person name="Luo Y."/>
            <person name="Martinez D."/>
            <person name="Ngau W.C."/>
            <person name="Otillar B."/>
            <person name="Poliakov A."/>
            <person name="Porter A."/>
            <person name="Szajkowski L."/>
            <person name="Werner G."/>
            <person name="Zhou K."/>
            <person name="Grigoriev I.V."/>
            <person name="Rokhsar D.S."/>
            <person name="Grossman A.R."/>
        </authorList>
    </citation>
    <scope>NUCLEOTIDE SEQUENCE [LARGE SCALE GENOMIC DNA]</scope>
    <source>
        <strain evidence="8">CC-503</strain>
    </source>
</reference>
<dbReference type="SMART" id="SM00662">
    <property type="entry name" value="RPOLD"/>
    <property type="match status" value="1"/>
</dbReference>
<dbReference type="ExpressionAtlas" id="A0A2K3D929">
    <property type="expression patterns" value="baseline"/>
</dbReference>
<dbReference type="GO" id="GO:0046983">
    <property type="term" value="F:protein dimerization activity"/>
    <property type="evidence" value="ECO:0007669"/>
    <property type="project" value="InterPro"/>
</dbReference>
<evidence type="ECO:0000256" key="1">
    <source>
        <dbReference type="ARBA" id="ARBA00022478"/>
    </source>
</evidence>
<dbReference type="GO" id="GO:0006366">
    <property type="term" value="P:transcription by RNA polymerase II"/>
    <property type="evidence" value="ECO:0000318"/>
    <property type="project" value="GO_Central"/>
</dbReference>
<evidence type="ECO:0000313" key="8">
    <source>
        <dbReference type="Proteomes" id="UP000006906"/>
    </source>
</evidence>
<dbReference type="STRING" id="3055.A0A2K3D929"/>
<evidence type="ECO:0000256" key="2">
    <source>
        <dbReference type="ARBA" id="ARBA00023163"/>
    </source>
</evidence>
<comment type="similarity">
    <text evidence="3">Belongs to the archaeal Rpo3/eukaryotic RPB3 RNA polymerase subunit family.</text>
</comment>
<dbReference type="PROSITE" id="PS00446">
    <property type="entry name" value="RNA_POL_D_30KD"/>
    <property type="match status" value="1"/>
</dbReference>
<dbReference type="OMA" id="DETKFHF"/>
<dbReference type="GeneID" id="5728298"/>
<dbReference type="PANTHER" id="PTHR11800:SF2">
    <property type="entry name" value="DNA-DIRECTED RNA POLYMERASE II SUBUNIT RPB3"/>
    <property type="match status" value="1"/>
</dbReference>
<dbReference type="SUPFAM" id="SSF55257">
    <property type="entry name" value="RBP11-like subunits of RNA polymerase"/>
    <property type="match status" value="1"/>
</dbReference>
<dbReference type="Pfam" id="PF01000">
    <property type="entry name" value="RNA_pol_A_bac"/>
    <property type="match status" value="1"/>
</dbReference>